<keyword evidence="3" id="KW-0378">Hydrolase</keyword>
<dbReference type="PROSITE" id="PS00640">
    <property type="entry name" value="THIOL_PROTEASE_ASN"/>
    <property type="match status" value="1"/>
</dbReference>
<evidence type="ECO:0000256" key="1">
    <source>
        <dbReference type="ARBA" id="ARBA00008455"/>
    </source>
</evidence>
<dbReference type="OrthoDB" id="387093at2759"/>
<proteinExistence type="inferred from homology"/>
<feature type="region of interest" description="Disordered" evidence="6">
    <location>
        <begin position="183"/>
        <end position="209"/>
    </location>
</feature>
<evidence type="ECO:0000256" key="6">
    <source>
        <dbReference type="SAM" id="MobiDB-lite"/>
    </source>
</evidence>
<dbReference type="PANTHER" id="PTHR12411">
    <property type="entry name" value="CYSTEINE PROTEASE FAMILY C1-RELATED"/>
    <property type="match status" value="1"/>
</dbReference>
<dbReference type="SUPFAM" id="SSF54001">
    <property type="entry name" value="Cysteine proteinases"/>
    <property type="match status" value="1"/>
</dbReference>
<keyword evidence="2" id="KW-0645">Protease</keyword>
<dbReference type="InterPro" id="IPR039417">
    <property type="entry name" value="Peptidase_C1A_papain-like"/>
</dbReference>
<dbReference type="GO" id="GO:0008234">
    <property type="term" value="F:cysteine-type peptidase activity"/>
    <property type="evidence" value="ECO:0007669"/>
    <property type="project" value="UniProtKB-KW"/>
</dbReference>
<dbReference type="Pfam" id="PF00112">
    <property type="entry name" value="Peptidase_C1"/>
    <property type="match status" value="1"/>
</dbReference>
<dbReference type="KEGG" id="dpte:113791654"/>
<name>A0A6P6XWI8_DERPT</name>
<keyword evidence="8" id="KW-1185">Reference proteome</keyword>
<sequence length="460" mass="51895">MDYLSPQQSKRNSKLEFQSSIIILQPVVNETSQNVKKPNSVDTESLNKLKEKPLEISNSFSDIWLDYLTPQNDSNSEEILENNKQNLILIDPSESIESEKVKVSDDWQDYLSPPKSNVNKSEFRTSIIEPLESNRKNELDLLDQQEESKKENQIVTQEKDIDPKSILIENGAQQQQTIDTIVQNNTDKNQCKKSKKKSKKHKKNPTSKNNVVINSVIDPVDDKKISINHLEPESIDSGNHPKSIDWRNKLGVVSNVKNQEQCGSCWAFSATGNIEGVWALKRNESVSLSEQELVDCDKYDNGCGGGLPTNAFKTIIQLGGIESESDYPYDAQNEKCHFRKSLSHVKINSYVELPKNETYMKNYLFHNGPISIGINANAMQFYFGGISHPPSWLCNPGSLDHGVLIVGYGTGKTRILHQTQPYWIIKNSWGKTWGEKGYYRVYRGSDTCGVSQMASSAVVN</sequence>
<protein>
    <submittedName>
        <fullName evidence="9">Cysteine proteinase 1-like isoform X1</fullName>
    </submittedName>
</protein>
<dbReference type="Gene3D" id="3.90.70.10">
    <property type="entry name" value="Cysteine proteinases"/>
    <property type="match status" value="1"/>
</dbReference>
<evidence type="ECO:0000256" key="3">
    <source>
        <dbReference type="ARBA" id="ARBA00022801"/>
    </source>
</evidence>
<keyword evidence="4" id="KW-0788">Thiol protease</keyword>
<dbReference type="InterPro" id="IPR038765">
    <property type="entry name" value="Papain-like_cys_pep_sf"/>
</dbReference>
<evidence type="ECO:0000256" key="4">
    <source>
        <dbReference type="ARBA" id="ARBA00022807"/>
    </source>
</evidence>
<evidence type="ECO:0000313" key="8">
    <source>
        <dbReference type="Proteomes" id="UP000515146"/>
    </source>
</evidence>
<dbReference type="AlphaFoldDB" id="A0A6P6XWI8"/>
<dbReference type="InterPro" id="IPR000169">
    <property type="entry name" value="Pept_cys_AS"/>
</dbReference>
<reference evidence="9" key="1">
    <citation type="submission" date="2025-08" db="UniProtKB">
        <authorList>
            <consortium name="RefSeq"/>
        </authorList>
    </citation>
    <scope>IDENTIFICATION</scope>
    <source>
        <strain evidence="9">Airmid</strain>
    </source>
</reference>
<dbReference type="InParanoid" id="A0A6P6XWI8"/>
<dbReference type="SMART" id="SM00645">
    <property type="entry name" value="Pept_C1"/>
    <property type="match status" value="1"/>
</dbReference>
<dbReference type="InterPro" id="IPR025660">
    <property type="entry name" value="Pept_his_AS"/>
</dbReference>
<evidence type="ECO:0000256" key="2">
    <source>
        <dbReference type="ARBA" id="ARBA00022670"/>
    </source>
</evidence>
<keyword evidence="5" id="KW-1015">Disulfide bond</keyword>
<evidence type="ECO:0000256" key="5">
    <source>
        <dbReference type="ARBA" id="ARBA00023157"/>
    </source>
</evidence>
<dbReference type="PROSITE" id="PS00139">
    <property type="entry name" value="THIOL_PROTEASE_CYS"/>
    <property type="match status" value="1"/>
</dbReference>
<dbReference type="InterPro" id="IPR013128">
    <property type="entry name" value="Peptidase_C1A"/>
</dbReference>
<dbReference type="PROSITE" id="PS00639">
    <property type="entry name" value="THIOL_PROTEASE_HIS"/>
    <property type="match status" value="1"/>
</dbReference>
<dbReference type="FunFam" id="3.90.70.10:FF:000138">
    <property type="entry name" value="Cruzipain"/>
    <property type="match status" value="1"/>
</dbReference>
<dbReference type="RefSeq" id="XP_027197251.1">
    <property type="nucleotide sequence ID" value="XM_027341450.1"/>
</dbReference>
<dbReference type="GO" id="GO:0006508">
    <property type="term" value="P:proteolysis"/>
    <property type="evidence" value="ECO:0007669"/>
    <property type="project" value="UniProtKB-KW"/>
</dbReference>
<dbReference type="InterPro" id="IPR000668">
    <property type="entry name" value="Peptidase_C1A_C"/>
</dbReference>
<dbReference type="Proteomes" id="UP000515146">
    <property type="component" value="Unplaced"/>
</dbReference>
<evidence type="ECO:0000259" key="7">
    <source>
        <dbReference type="SMART" id="SM00645"/>
    </source>
</evidence>
<comment type="similarity">
    <text evidence="1">Belongs to the peptidase C1 family.</text>
</comment>
<dbReference type="InterPro" id="IPR025661">
    <property type="entry name" value="Pept_asp_AS"/>
</dbReference>
<accession>A0A6P6XWI8</accession>
<feature type="compositionally biased region" description="Basic residues" evidence="6">
    <location>
        <begin position="191"/>
        <end position="205"/>
    </location>
</feature>
<evidence type="ECO:0000313" key="9">
    <source>
        <dbReference type="RefSeq" id="XP_027197251.1"/>
    </source>
</evidence>
<organism evidence="8 9">
    <name type="scientific">Dermatophagoides pteronyssinus</name>
    <name type="common">European house dust mite</name>
    <dbReference type="NCBI Taxonomy" id="6956"/>
    <lineage>
        <taxon>Eukaryota</taxon>
        <taxon>Metazoa</taxon>
        <taxon>Ecdysozoa</taxon>
        <taxon>Arthropoda</taxon>
        <taxon>Chelicerata</taxon>
        <taxon>Arachnida</taxon>
        <taxon>Acari</taxon>
        <taxon>Acariformes</taxon>
        <taxon>Sarcoptiformes</taxon>
        <taxon>Astigmata</taxon>
        <taxon>Psoroptidia</taxon>
        <taxon>Analgoidea</taxon>
        <taxon>Pyroglyphidae</taxon>
        <taxon>Dermatophagoidinae</taxon>
        <taxon>Dermatophagoides</taxon>
    </lineage>
</organism>
<feature type="domain" description="Peptidase C1A papain C-terminal" evidence="7">
    <location>
        <begin position="240"/>
        <end position="458"/>
    </location>
</feature>
<dbReference type="PRINTS" id="PR00705">
    <property type="entry name" value="PAPAIN"/>
</dbReference>
<gene>
    <name evidence="9" type="primary">LOC113791654</name>
</gene>
<dbReference type="CDD" id="cd02248">
    <property type="entry name" value="Peptidase_C1A"/>
    <property type="match status" value="1"/>
</dbReference>